<evidence type="ECO:0000256" key="2">
    <source>
        <dbReference type="ARBA" id="ARBA00022801"/>
    </source>
</evidence>
<feature type="transmembrane region" description="Helical" evidence="4">
    <location>
        <begin position="229"/>
        <end position="249"/>
    </location>
</feature>
<evidence type="ECO:0000256" key="3">
    <source>
        <dbReference type="ARBA" id="ARBA00022842"/>
    </source>
</evidence>
<keyword evidence="4" id="KW-1133">Transmembrane helix</keyword>
<dbReference type="NCBIfam" id="TIGR01490">
    <property type="entry name" value="HAD-SF-IB-hyp1"/>
    <property type="match status" value="1"/>
</dbReference>
<dbReference type="SUPFAM" id="SSF56784">
    <property type="entry name" value="HAD-like"/>
    <property type="match status" value="1"/>
</dbReference>
<dbReference type="InterPro" id="IPR050582">
    <property type="entry name" value="HAD-like_SerB"/>
</dbReference>
<evidence type="ECO:0000256" key="1">
    <source>
        <dbReference type="ARBA" id="ARBA00022723"/>
    </source>
</evidence>
<dbReference type="InterPro" id="IPR023214">
    <property type="entry name" value="HAD_sf"/>
</dbReference>
<dbReference type="GO" id="GO:0016787">
    <property type="term" value="F:hydrolase activity"/>
    <property type="evidence" value="ECO:0007669"/>
    <property type="project" value="UniProtKB-KW"/>
</dbReference>
<dbReference type="AlphaFoldDB" id="A0A6J5ZPX8"/>
<gene>
    <name evidence="5" type="ORF">UFOPK3522_00795</name>
    <name evidence="6" type="ORF">UFOPK4175_00029</name>
</gene>
<dbReference type="GO" id="GO:0046872">
    <property type="term" value="F:metal ion binding"/>
    <property type="evidence" value="ECO:0007669"/>
    <property type="project" value="UniProtKB-KW"/>
</dbReference>
<dbReference type="PANTHER" id="PTHR43344:SF13">
    <property type="entry name" value="PHOSPHATASE RV3661-RELATED"/>
    <property type="match status" value="1"/>
</dbReference>
<name>A0A6J5ZPX8_9ZZZZ</name>
<dbReference type="Pfam" id="PF12710">
    <property type="entry name" value="HAD"/>
    <property type="match status" value="1"/>
</dbReference>
<protein>
    <submittedName>
        <fullName evidence="5">Unannotated protein</fullName>
    </submittedName>
</protein>
<proteinExistence type="predicted"/>
<keyword evidence="4" id="KW-0472">Membrane</keyword>
<dbReference type="EMBL" id="CAESAO010000055">
    <property type="protein sequence ID" value="CAB4343109.1"/>
    <property type="molecule type" value="Genomic_DNA"/>
</dbReference>
<keyword evidence="2" id="KW-0378">Hydrolase</keyword>
<keyword evidence="1" id="KW-0479">Metal-binding</keyword>
<dbReference type="InterPro" id="IPR036412">
    <property type="entry name" value="HAD-like_sf"/>
</dbReference>
<reference evidence="5" key="1">
    <citation type="submission" date="2020-05" db="EMBL/GenBank/DDBJ databases">
        <authorList>
            <person name="Chiriac C."/>
            <person name="Salcher M."/>
            <person name="Ghai R."/>
            <person name="Kavagutti S V."/>
        </authorList>
    </citation>
    <scope>NUCLEOTIDE SEQUENCE</scope>
</reference>
<evidence type="ECO:0000313" key="6">
    <source>
        <dbReference type="EMBL" id="CAB5027536.1"/>
    </source>
</evidence>
<dbReference type="NCBIfam" id="TIGR01488">
    <property type="entry name" value="HAD-SF-IB"/>
    <property type="match status" value="1"/>
</dbReference>
<keyword evidence="3" id="KW-0460">Magnesium</keyword>
<dbReference type="InterPro" id="IPR006385">
    <property type="entry name" value="HAD_hydro_SerB1"/>
</dbReference>
<dbReference type="Gene3D" id="3.40.50.1000">
    <property type="entry name" value="HAD superfamily/HAD-like"/>
    <property type="match status" value="1"/>
</dbReference>
<dbReference type="PANTHER" id="PTHR43344">
    <property type="entry name" value="PHOSPHOSERINE PHOSPHATASE"/>
    <property type="match status" value="1"/>
</dbReference>
<dbReference type="Gene3D" id="1.20.1440.100">
    <property type="entry name" value="SG protein - dephosphorylation function"/>
    <property type="match status" value="1"/>
</dbReference>
<evidence type="ECO:0000313" key="5">
    <source>
        <dbReference type="EMBL" id="CAB4343109.1"/>
    </source>
</evidence>
<sequence length="268" mass="29230">MEPAKQAAAFFDLDRTLVAGSSGIYWARAAVDAGIVSRRQMVRLLGANLKFRLRGSTDESTDAIRERLSELVAGRDAMELRRMMPEVLAGVLPRLYPQMLEIAYDHQDAGRKVYIATASSQIVAEMLSDVLGFDGGIGAVPEIVDGRMTGRDSDVFPYREGKAQRIIELAEREGIDLAASYAYSDSESDLPMLRLVGHAVAVNPDGELEAIAAEEGWELMRFDQLGRKLMALGALALMGLVGTAGRTVVVRRSAAPPAGPRLRTPWRR</sequence>
<organism evidence="5">
    <name type="scientific">freshwater metagenome</name>
    <dbReference type="NCBI Taxonomy" id="449393"/>
    <lineage>
        <taxon>unclassified sequences</taxon>
        <taxon>metagenomes</taxon>
        <taxon>ecological metagenomes</taxon>
    </lineage>
</organism>
<evidence type="ECO:0000256" key="4">
    <source>
        <dbReference type="SAM" id="Phobius"/>
    </source>
</evidence>
<dbReference type="EMBL" id="CAFBPX010000002">
    <property type="protein sequence ID" value="CAB5027536.1"/>
    <property type="molecule type" value="Genomic_DNA"/>
</dbReference>
<keyword evidence="4" id="KW-0812">Transmembrane</keyword>
<accession>A0A6J5ZPX8</accession>